<dbReference type="Proteomes" id="UP000730618">
    <property type="component" value="Unassembled WGS sequence"/>
</dbReference>
<dbReference type="RefSeq" id="WP_218100427.1">
    <property type="nucleotide sequence ID" value="NZ_CAJVCE010000012.1"/>
</dbReference>
<dbReference type="InterPro" id="IPR052345">
    <property type="entry name" value="Rad_response_metalloprotease"/>
</dbReference>
<evidence type="ECO:0000313" key="3">
    <source>
        <dbReference type="Proteomes" id="UP000730618"/>
    </source>
</evidence>
<accession>A0ABM8VL81</accession>
<feature type="domain" description="IrrE N-terminal-like" evidence="1">
    <location>
        <begin position="190"/>
        <end position="293"/>
    </location>
</feature>
<protein>
    <recommendedName>
        <fullName evidence="1">IrrE N-terminal-like domain-containing protein</fullName>
    </recommendedName>
</protein>
<reference evidence="2 3" key="1">
    <citation type="submission" date="2021-06" db="EMBL/GenBank/DDBJ databases">
        <authorList>
            <person name="Criscuolo A."/>
        </authorList>
    </citation>
    <scope>NUCLEOTIDE SEQUENCE [LARGE SCALE GENOMIC DNA]</scope>
    <source>
        <strain evidence="3">CIP 111802</strain>
    </source>
</reference>
<proteinExistence type="predicted"/>
<comment type="caution">
    <text evidence="2">The sequence shown here is derived from an EMBL/GenBank/DDBJ whole genome shotgun (WGS) entry which is preliminary data.</text>
</comment>
<dbReference type="EMBL" id="CAJVCE010000012">
    <property type="protein sequence ID" value="CAG7648133.1"/>
    <property type="molecule type" value="Genomic_DNA"/>
</dbReference>
<dbReference type="InterPro" id="IPR010359">
    <property type="entry name" value="IrrE_HExxH"/>
</dbReference>
<name>A0ABM8VL81_9BACL</name>
<evidence type="ECO:0000259" key="1">
    <source>
        <dbReference type="Pfam" id="PF06114"/>
    </source>
</evidence>
<organism evidence="2 3">
    <name type="scientific">Paenibacillus allorhizosphaerae</name>
    <dbReference type="NCBI Taxonomy" id="2849866"/>
    <lineage>
        <taxon>Bacteria</taxon>
        <taxon>Bacillati</taxon>
        <taxon>Bacillota</taxon>
        <taxon>Bacilli</taxon>
        <taxon>Bacillales</taxon>
        <taxon>Paenibacillaceae</taxon>
        <taxon>Paenibacillus</taxon>
    </lineage>
</organism>
<gene>
    <name evidence="2" type="ORF">PAECIP111802_04133</name>
</gene>
<dbReference type="Pfam" id="PF06114">
    <property type="entry name" value="Peptidase_M78"/>
    <property type="match status" value="1"/>
</dbReference>
<dbReference type="PANTHER" id="PTHR43236:SF2">
    <property type="entry name" value="BLL0069 PROTEIN"/>
    <property type="match status" value="1"/>
</dbReference>
<evidence type="ECO:0000313" key="2">
    <source>
        <dbReference type="EMBL" id="CAG7648133.1"/>
    </source>
</evidence>
<keyword evidence="3" id="KW-1185">Reference proteome</keyword>
<dbReference type="PANTHER" id="PTHR43236">
    <property type="entry name" value="ANTITOXIN HIGA1"/>
    <property type="match status" value="1"/>
</dbReference>
<sequence>MTTRVPIKKELLIWAYNRSVQRNNLHKKFKFLDKWLTGEKQPTFKQLEDFAASTATPLGYFFLMAPPVETLPIPHYRTLEEGDNGQVSPDLIETLHIMQRRQDFMRDYYEQYVGTELEFVGSHRGSNAAHLANTIFDLLGLQQDWARQHKTFHDALKFLSSRCEKNRIIVMQNGIVGVNTHRPLDVSEFRGFVLVDNMAPLIFINAADTKSAQIFTLIHEIAHILLGSSAVVEASPLNTQSADVEKLCNEAAAEMLCPKELFLKQWKSLYPNAVIYEALSNIFKVSPIVIGRRALELNCITREEFFSFYNDYLKKLKNQQPKTNSGGDFYNTTISRLGNTFTNAVIYQTLTGNIQYTDAFKLTGLRNKTFENFVSLVRERGV</sequence>